<name>A0A8S3S242_MYTED</name>
<evidence type="ECO:0000313" key="2">
    <source>
        <dbReference type="EMBL" id="CAG2213057.1"/>
    </source>
</evidence>
<proteinExistence type="predicted"/>
<organism evidence="2 3">
    <name type="scientific">Mytilus edulis</name>
    <name type="common">Blue mussel</name>
    <dbReference type="NCBI Taxonomy" id="6550"/>
    <lineage>
        <taxon>Eukaryota</taxon>
        <taxon>Metazoa</taxon>
        <taxon>Spiralia</taxon>
        <taxon>Lophotrochozoa</taxon>
        <taxon>Mollusca</taxon>
        <taxon>Bivalvia</taxon>
        <taxon>Autobranchia</taxon>
        <taxon>Pteriomorphia</taxon>
        <taxon>Mytilida</taxon>
        <taxon>Mytiloidea</taxon>
        <taxon>Mytilidae</taxon>
        <taxon>Mytilinae</taxon>
        <taxon>Mytilus</taxon>
    </lineage>
</organism>
<comment type="caution">
    <text evidence="2">The sequence shown here is derived from an EMBL/GenBank/DDBJ whole genome shotgun (WGS) entry which is preliminary data.</text>
</comment>
<reference evidence="2" key="1">
    <citation type="submission" date="2021-03" db="EMBL/GenBank/DDBJ databases">
        <authorList>
            <person name="Bekaert M."/>
        </authorList>
    </citation>
    <scope>NUCLEOTIDE SEQUENCE</scope>
</reference>
<feature type="region of interest" description="Disordered" evidence="1">
    <location>
        <begin position="99"/>
        <end position="124"/>
    </location>
</feature>
<gene>
    <name evidence="2" type="ORF">MEDL_26981</name>
</gene>
<accession>A0A8S3S242</accession>
<dbReference type="Proteomes" id="UP000683360">
    <property type="component" value="Unassembled WGS sequence"/>
</dbReference>
<dbReference type="AlphaFoldDB" id="A0A8S3S242"/>
<dbReference type="EMBL" id="CAJPWZ010001323">
    <property type="protein sequence ID" value="CAG2213057.1"/>
    <property type="molecule type" value="Genomic_DNA"/>
</dbReference>
<dbReference type="OrthoDB" id="6137811at2759"/>
<evidence type="ECO:0000256" key="1">
    <source>
        <dbReference type="SAM" id="MobiDB-lite"/>
    </source>
</evidence>
<evidence type="ECO:0000313" key="3">
    <source>
        <dbReference type="Proteomes" id="UP000683360"/>
    </source>
</evidence>
<keyword evidence="3" id="KW-1185">Reference proteome</keyword>
<feature type="compositionally biased region" description="Polar residues" evidence="1">
    <location>
        <begin position="106"/>
        <end position="117"/>
    </location>
</feature>
<feature type="region of interest" description="Disordered" evidence="1">
    <location>
        <begin position="160"/>
        <end position="180"/>
    </location>
</feature>
<protein>
    <submittedName>
        <fullName evidence="2">Uncharacterized protein</fullName>
    </submittedName>
</protein>
<sequence length="193" mass="21627">MKESVPYKKAVSTFGNRLKERIMAITNRKYPMAINLTNIFSERQTDYHGIRSNSAVEKSRCIPNLTEVPESYVILLSCTGSVPHSPLTQKKLLREIENKSPKKSLQRSQTFNSSPNLASPLPNKNLLKGPQMNVCCECKKMIMDIIRTSRTSIALINKGKTVQSTTTSNEEKRPSSLSASSLSLSVKNFFTQK</sequence>